<dbReference type="AlphaFoldDB" id="A0A0C3E903"/>
<gene>
    <name evidence="9" type="ORF">SCLCIDRAFT_15229</name>
</gene>
<dbReference type="EMBL" id="KN822028">
    <property type="protein sequence ID" value="KIM64446.1"/>
    <property type="molecule type" value="Genomic_DNA"/>
</dbReference>
<feature type="active site" description="Proton acceptor" evidence="7">
    <location>
        <position position="228"/>
    </location>
</feature>
<accession>A0A0C3E903</accession>
<evidence type="ECO:0000256" key="6">
    <source>
        <dbReference type="ARBA" id="ARBA00041184"/>
    </source>
</evidence>
<keyword evidence="3" id="KW-0489">Methyltransferase</keyword>
<dbReference type="Pfam" id="PF01728">
    <property type="entry name" value="FtsJ"/>
    <property type="match status" value="1"/>
</dbReference>
<dbReference type="GO" id="GO:0005739">
    <property type="term" value="C:mitochondrion"/>
    <property type="evidence" value="ECO:0007669"/>
    <property type="project" value="TreeGrafter"/>
</dbReference>
<dbReference type="FunCoup" id="A0A0C3E903">
    <property type="interactions" value="265"/>
</dbReference>
<name>A0A0C3E903_9AGAM</name>
<comment type="similarity">
    <text evidence="1">Belongs to the class I-like SAM-binding methyltransferase superfamily. RNA methyltransferase RlmE family.</text>
</comment>
<reference evidence="9 10" key="1">
    <citation type="submission" date="2014-04" db="EMBL/GenBank/DDBJ databases">
        <authorList>
            <consortium name="DOE Joint Genome Institute"/>
            <person name="Kuo A."/>
            <person name="Kohler A."/>
            <person name="Nagy L.G."/>
            <person name="Floudas D."/>
            <person name="Copeland A."/>
            <person name="Barry K.W."/>
            <person name="Cichocki N."/>
            <person name="Veneault-Fourrey C."/>
            <person name="LaButti K."/>
            <person name="Lindquist E.A."/>
            <person name="Lipzen A."/>
            <person name="Lundell T."/>
            <person name="Morin E."/>
            <person name="Murat C."/>
            <person name="Sun H."/>
            <person name="Tunlid A."/>
            <person name="Henrissat B."/>
            <person name="Grigoriev I.V."/>
            <person name="Hibbett D.S."/>
            <person name="Martin F."/>
            <person name="Nordberg H.P."/>
            <person name="Cantor M.N."/>
            <person name="Hua S.X."/>
        </authorList>
    </citation>
    <scope>NUCLEOTIDE SEQUENCE [LARGE SCALE GENOMIC DNA]</scope>
    <source>
        <strain evidence="9 10">Foug A</strain>
    </source>
</reference>
<dbReference type="PIRSF" id="PIRSF005461">
    <property type="entry name" value="23S_rRNA_mtase"/>
    <property type="match status" value="1"/>
</dbReference>
<dbReference type="SUPFAM" id="SSF53335">
    <property type="entry name" value="S-adenosyl-L-methionine-dependent methyltransferases"/>
    <property type="match status" value="1"/>
</dbReference>
<evidence type="ECO:0000256" key="4">
    <source>
        <dbReference type="ARBA" id="ARBA00022679"/>
    </source>
</evidence>
<protein>
    <recommendedName>
        <fullName evidence="6">rRNA methyltransferase 2, mitochondrial</fullName>
    </recommendedName>
</protein>
<evidence type="ECO:0000256" key="3">
    <source>
        <dbReference type="ARBA" id="ARBA00022603"/>
    </source>
</evidence>
<dbReference type="Proteomes" id="UP000053989">
    <property type="component" value="Unassembled WGS sequence"/>
</dbReference>
<reference evidence="10" key="2">
    <citation type="submission" date="2015-01" db="EMBL/GenBank/DDBJ databases">
        <title>Evolutionary Origins and Diversification of the Mycorrhizal Mutualists.</title>
        <authorList>
            <consortium name="DOE Joint Genome Institute"/>
            <consortium name="Mycorrhizal Genomics Consortium"/>
            <person name="Kohler A."/>
            <person name="Kuo A."/>
            <person name="Nagy L.G."/>
            <person name="Floudas D."/>
            <person name="Copeland A."/>
            <person name="Barry K.W."/>
            <person name="Cichocki N."/>
            <person name="Veneault-Fourrey C."/>
            <person name="LaButti K."/>
            <person name="Lindquist E.A."/>
            <person name="Lipzen A."/>
            <person name="Lundell T."/>
            <person name="Morin E."/>
            <person name="Murat C."/>
            <person name="Riley R."/>
            <person name="Ohm R."/>
            <person name="Sun H."/>
            <person name="Tunlid A."/>
            <person name="Henrissat B."/>
            <person name="Grigoriev I.V."/>
            <person name="Hibbett D.S."/>
            <person name="Martin F."/>
        </authorList>
    </citation>
    <scope>NUCLEOTIDE SEQUENCE [LARGE SCALE GENOMIC DNA]</scope>
    <source>
        <strain evidence="10">Foug A</strain>
    </source>
</reference>
<dbReference type="InterPro" id="IPR029063">
    <property type="entry name" value="SAM-dependent_MTases_sf"/>
</dbReference>
<dbReference type="InterPro" id="IPR015507">
    <property type="entry name" value="rRNA-MeTfrase_E"/>
</dbReference>
<dbReference type="HOGENOM" id="CLU_009422_4_0_1"/>
<evidence type="ECO:0000256" key="5">
    <source>
        <dbReference type="ARBA" id="ARBA00022691"/>
    </source>
</evidence>
<keyword evidence="2" id="KW-0698">rRNA processing</keyword>
<keyword evidence="5 7" id="KW-0949">S-adenosyl-L-methionine</keyword>
<dbReference type="GO" id="GO:0008650">
    <property type="term" value="F:rRNA (uridine-2'-O-)-methyltransferase activity"/>
    <property type="evidence" value="ECO:0007669"/>
    <property type="project" value="TreeGrafter"/>
</dbReference>
<dbReference type="Gene3D" id="3.40.50.150">
    <property type="entry name" value="Vaccinia Virus protein VP39"/>
    <property type="match status" value="1"/>
</dbReference>
<evidence type="ECO:0000256" key="1">
    <source>
        <dbReference type="ARBA" id="ARBA00009258"/>
    </source>
</evidence>
<evidence type="ECO:0000313" key="10">
    <source>
        <dbReference type="Proteomes" id="UP000053989"/>
    </source>
</evidence>
<keyword evidence="10" id="KW-1185">Reference proteome</keyword>
<organism evidence="9 10">
    <name type="scientific">Scleroderma citrinum Foug A</name>
    <dbReference type="NCBI Taxonomy" id="1036808"/>
    <lineage>
        <taxon>Eukaryota</taxon>
        <taxon>Fungi</taxon>
        <taxon>Dikarya</taxon>
        <taxon>Basidiomycota</taxon>
        <taxon>Agaricomycotina</taxon>
        <taxon>Agaricomycetes</taxon>
        <taxon>Agaricomycetidae</taxon>
        <taxon>Boletales</taxon>
        <taxon>Sclerodermatineae</taxon>
        <taxon>Sclerodermataceae</taxon>
        <taxon>Scleroderma</taxon>
    </lineage>
</organism>
<evidence type="ECO:0000256" key="2">
    <source>
        <dbReference type="ARBA" id="ARBA00022552"/>
    </source>
</evidence>
<evidence type="ECO:0000313" key="9">
    <source>
        <dbReference type="EMBL" id="KIM64446.1"/>
    </source>
</evidence>
<dbReference type="InterPro" id="IPR050082">
    <property type="entry name" value="RNA_methyltr_RlmE"/>
</dbReference>
<feature type="domain" description="Ribosomal RNA methyltransferase FtsJ" evidence="8">
    <location>
        <begin position="40"/>
        <end position="271"/>
    </location>
</feature>
<dbReference type="STRING" id="1036808.A0A0C3E903"/>
<keyword evidence="4" id="KW-0808">Transferase</keyword>
<dbReference type="PANTHER" id="PTHR10920:SF18">
    <property type="entry name" value="RRNA METHYLTRANSFERASE 2, MITOCHONDRIAL"/>
    <property type="match status" value="1"/>
</dbReference>
<dbReference type="OrthoDB" id="20105at2759"/>
<evidence type="ECO:0000256" key="7">
    <source>
        <dbReference type="PIRSR" id="PIRSR005461-1"/>
    </source>
</evidence>
<dbReference type="PANTHER" id="PTHR10920">
    <property type="entry name" value="RIBOSOMAL RNA METHYLTRANSFERASE"/>
    <property type="match status" value="1"/>
</dbReference>
<dbReference type="InParanoid" id="A0A0C3E903"/>
<proteinExistence type="inferred from homology"/>
<dbReference type="HAMAP" id="MF_01547">
    <property type="entry name" value="RNA_methyltr_E"/>
    <property type="match status" value="1"/>
</dbReference>
<evidence type="ECO:0000259" key="8">
    <source>
        <dbReference type="Pfam" id="PF01728"/>
    </source>
</evidence>
<dbReference type="InterPro" id="IPR002877">
    <property type="entry name" value="RNA_MeTrfase_FtsJ_dom"/>
</dbReference>
<sequence>MSFRPCAVLRKKLSSSSQSWLARQSRDPYVKQRVSSPTSYRSRSAFKLLELDKGQKHFLSNSDVRAVVDLGAAPGGWSQVVAEKLGWVTPCTPENSYADLMPDFGLSDLARIEKFGSWSSNVGRGVIVAVDLLPIAPIPGVHTLQMDFLSPRAADAIKAALTTPENPSGMADVILSDMAANFTGNKAHDVEMSLDICHSVFEFAINNLNVREVHEGVLTKRGGTLLLKHFDHPLSQEFRVKYLKPNFLSVNYIKPSASRAESAEGYWLCRGWKGVESSPPLPTDE</sequence>